<feature type="compositionally biased region" description="Acidic residues" evidence="2">
    <location>
        <begin position="435"/>
        <end position="452"/>
    </location>
</feature>
<evidence type="ECO:0000259" key="4">
    <source>
        <dbReference type="Pfam" id="PF20981"/>
    </source>
</evidence>
<keyword evidence="6" id="KW-1185">Reference proteome</keyword>
<evidence type="ECO:0000259" key="3">
    <source>
        <dbReference type="Pfam" id="PF05282"/>
    </source>
</evidence>
<evidence type="ECO:0000256" key="2">
    <source>
        <dbReference type="SAM" id="MobiDB-lite"/>
    </source>
</evidence>
<organism evidence="5 6">
    <name type="scientific">Venturia nashicola</name>
    <dbReference type="NCBI Taxonomy" id="86259"/>
    <lineage>
        <taxon>Eukaryota</taxon>
        <taxon>Fungi</taxon>
        <taxon>Dikarya</taxon>
        <taxon>Ascomycota</taxon>
        <taxon>Pezizomycotina</taxon>
        <taxon>Dothideomycetes</taxon>
        <taxon>Pleosporomycetidae</taxon>
        <taxon>Venturiales</taxon>
        <taxon>Venturiaceae</taxon>
        <taxon>Venturia</taxon>
    </lineage>
</organism>
<dbReference type="Proteomes" id="UP000298493">
    <property type="component" value="Unassembled WGS sequence"/>
</dbReference>
<feature type="domain" description="AAR2 N-terminal" evidence="4">
    <location>
        <begin position="8"/>
        <end position="150"/>
    </location>
</feature>
<comment type="caution">
    <text evidence="5">The sequence shown here is derived from an EMBL/GenBank/DDBJ whole genome shotgun (WGS) entry which is preliminary data.</text>
</comment>
<gene>
    <name evidence="5" type="ORF">E6O75_ATG04057</name>
</gene>
<proteinExistence type="inferred from homology"/>
<comment type="similarity">
    <text evidence="1">Belongs to the AAR2 family.</text>
</comment>
<sequence>MEMETTDTPCVLLLNLSAAALAGIDLLSFTTTPRFKGIKNLPPGYHFIFTSSTSSLSVRHGAWLHVKSTKANEPAPLFIKKWNPSTEALEAETAPAELLHWRANLGSIWREGLSPYRQSAAQDPGATEEKNDWDRLTSEISESLLSAITGPTIDHWTLTSASSAKVDEEKIPGLTQTATEILEEKELTFVPIDLKRTWRPGATGRERTEAVLDHTWALNDLIENHCRDKVALEILGEMQFCFLMVLSLNNYSCLEQWKRILNLLLTCKSAVVQHPSLYVKLLSTLRLQLQHCNDVEGGLFDLSDESGSLLKALLHKFKLGLTELPKDSTKTVTEELFELENYLRGEHGWRLDSDFVRKGMMEMEDGEKIELQVSGYEEEDESGEYAPVVVDLSPEDVAAFAGATPFRKITIQDRERKEVEDSDDESDASEGREDYEVELEDDAEVEEMDMRY</sequence>
<name>A0A4Z1PPN9_9PEZI</name>
<dbReference type="GO" id="GO:0000244">
    <property type="term" value="P:spliceosomal tri-snRNP complex assembly"/>
    <property type="evidence" value="ECO:0007669"/>
    <property type="project" value="TreeGrafter"/>
</dbReference>
<reference evidence="5 6" key="1">
    <citation type="submission" date="2019-04" db="EMBL/GenBank/DDBJ databases">
        <title>High contiguity whole genome sequence and gene annotation resource for two Venturia nashicola isolates.</title>
        <authorList>
            <person name="Prokchorchik M."/>
            <person name="Won K."/>
            <person name="Lee Y."/>
            <person name="Choi E.D."/>
            <person name="Segonzac C."/>
            <person name="Sohn K.H."/>
        </authorList>
    </citation>
    <scope>NUCLEOTIDE SEQUENCE [LARGE SCALE GENOMIC DNA]</scope>
    <source>
        <strain evidence="5 6">PRI2</strain>
    </source>
</reference>
<dbReference type="EMBL" id="SNSC02000004">
    <property type="protein sequence ID" value="TID24852.1"/>
    <property type="molecule type" value="Genomic_DNA"/>
</dbReference>
<dbReference type="InterPro" id="IPR033647">
    <property type="entry name" value="Aar2_N"/>
</dbReference>
<dbReference type="AlphaFoldDB" id="A0A4Z1PPN9"/>
<dbReference type="InterPro" id="IPR038514">
    <property type="entry name" value="AAR2_C_sf"/>
</dbReference>
<protein>
    <submittedName>
        <fullName evidence="5">AAR2 domain-containing protein</fullName>
    </submittedName>
</protein>
<evidence type="ECO:0000256" key="1">
    <source>
        <dbReference type="ARBA" id="ARBA00006281"/>
    </source>
</evidence>
<dbReference type="STRING" id="86259.A0A4Z1PPN9"/>
<dbReference type="Gene3D" id="2.60.34.20">
    <property type="match status" value="1"/>
</dbReference>
<evidence type="ECO:0000313" key="6">
    <source>
        <dbReference type="Proteomes" id="UP000298493"/>
    </source>
</evidence>
<accession>A0A4Z1PPN9</accession>
<dbReference type="PANTHER" id="PTHR12689:SF4">
    <property type="entry name" value="PROTEIN AAR2 HOMOLOG"/>
    <property type="match status" value="1"/>
</dbReference>
<dbReference type="CDD" id="cd13777">
    <property type="entry name" value="Aar2_N"/>
    <property type="match status" value="1"/>
</dbReference>
<dbReference type="InterPro" id="IPR007946">
    <property type="entry name" value="AAR2"/>
</dbReference>
<dbReference type="CDD" id="cd13778">
    <property type="entry name" value="Aar2_C"/>
    <property type="match status" value="1"/>
</dbReference>
<feature type="domain" description="AAR2 C-terminal" evidence="3">
    <location>
        <begin position="189"/>
        <end position="352"/>
    </location>
</feature>
<feature type="region of interest" description="Disordered" evidence="2">
    <location>
        <begin position="412"/>
        <end position="452"/>
    </location>
</feature>
<dbReference type="InterPro" id="IPR033648">
    <property type="entry name" value="AAR2_C"/>
</dbReference>
<evidence type="ECO:0000313" key="5">
    <source>
        <dbReference type="EMBL" id="TID24852.1"/>
    </source>
</evidence>
<dbReference type="PANTHER" id="PTHR12689">
    <property type="entry name" value="A1 CISTRON SPLICING FACTOR AAR2-RELATED"/>
    <property type="match status" value="1"/>
</dbReference>
<dbReference type="Gene3D" id="1.25.40.550">
    <property type="entry name" value="Aar2, C-terminal domain-like"/>
    <property type="match status" value="1"/>
</dbReference>
<dbReference type="Pfam" id="PF20981">
    <property type="entry name" value="AAR2_1st"/>
    <property type="match status" value="1"/>
</dbReference>
<dbReference type="Pfam" id="PF05282">
    <property type="entry name" value="AAR2"/>
    <property type="match status" value="1"/>
</dbReference>
<dbReference type="InterPro" id="IPR038516">
    <property type="entry name" value="AAR2_N_sf"/>
</dbReference>